<accession>A0ABZ2I1R1</accession>
<gene>
    <name evidence="4" type="ORF">V6617_16120</name>
</gene>
<dbReference type="PANTHER" id="PTHR44591:SF25">
    <property type="entry name" value="CHEMOTAXIS TWO-COMPONENT RESPONSE REGULATOR"/>
    <property type="match status" value="1"/>
</dbReference>
<dbReference type="PANTHER" id="PTHR44591">
    <property type="entry name" value="STRESS RESPONSE REGULATOR PROTEIN 1"/>
    <property type="match status" value="1"/>
</dbReference>
<evidence type="ECO:0000256" key="1">
    <source>
        <dbReference type="ARBA" id="ARBA00022553"/>
    </source>
</evidence>
<evidence type="ECO:0000259" key="3">
    <source>
        <dbReference type="PROSITE" id="PS50110"/>
    </source>
</evidence>
<dbReference type="Gene3D" id="3.40.50.2300">
    <property type="match status" value="1"/>
</dbReference>
<organism evidence="4 5">
    <name type="scientific">Pelagibacterium nitratireducens</name>
    <dbReference type="NCBI Taxonomy" id="1046114"/>
    <lineage>
        <taxon>Bacteria</taxon>
        <taxon>Pseudomonadati</taxon>
        <taxon>Pseudomonadota</taxon>
        <taxon>Alphaproteobacteria</taxon>
        <taxon>Hyphomicrobiales</taxon>
        <taxon>Devosiaceae</taxon>
        <taxon>Pelagibacterium</taxon>
    </lineage>
</organism>
<dbReference type="PROSITE" id="PS50110">
    <property type="entry name" value="RESPONSE_REGULATORY"/>
    <property type="match status" value="1"/>
</dbReference>
<keyword evidence="5" id="KW-1185">Reference proteome</keyword>
<dbReference type="SUPFAM" id="SSF52172">
    <property type="entry name" value="CheY-like"/>
    <property type="match status" value="1"/>
</dbReference>
<dbReference type="Pfam" id="PF00072">
    <property type="entry name" value="Response_reg"/>
    <property type="match status" value="1"/>
</dbReference>
<evidence type="ECO:0000313" key="5">
    <source>
        <dbReference type="Proteomes" id="UP001369958"/>
    </source>
</evidence>
<feature type="modified residue" description="4-aspartylphosphate" evidence="2">
    <location>
        <position position="55"/>
    </location>
</feature>
<dbReference type="RefSeq" id="WP_338607942.1">
    <property type="nucleotide sequence ID" value="NZ_CP146275.1"/>
</dbReference>
<evidence type="ECO:0000256" key="2">
    <source>
        <dbReference type="PROSITE-ProRule" id="PRU00169"/>
    </source>
</evidence>
<dbReference type="InterPro" id="IPR011006">
    <property type="entry name" value="CheY-like_superfamily"/>
</dbReference>
<feature type="domain" description="Response regulatory" evidence="3">
    <location>
        <begin position="6"/>
        <end position="120"/>
    </location>
</feature>
<keyword evidence="1 2" id="KW-0597">Phosphoprotein</keyword>
<dbReference type="Proteomes" id="UP001369958">
    <property type="component" value="Chromosome"/>
</dbReference>
<dbReference type="SMART" id="SM00448">
    <property type="entry name" value="REC"/>
    <property type="match status" value="1"/>
</dbReference>
<dbReference type="InterPro" id="IPR050595">
    <property type="entry name" value="Bact_response_regulator"/>
</dbReference>
<dbReference type="EMBL" id="CP146275">
    <property type="protein sequence ID" value="WWT32516.1"/>
    <property type="molecule type" value="Genomic_DNA"/>
</dbReference>
<dbReference type="InterPro" id="IPR001789">
    <property type="entry name" value="Sig_transdc_resp-reg_receiver"/>
</dbReference>
<evidence type="ECO:0000313" key="4">
    <source>
        <dbReference type="EMBL" id="WWT32516.1"/>
    </source>
</evidence>
<name>A0ABZ2I1R1_9HYPH</name>
<proteinExistence type="predicted"/>
<sequence>MSRAHLIAIIDDDAALRVALQELLAVLDFECRTFADAAAFLLERRPGEYACVISDLNMPGMDGLALVQHLHTVEPALPVILISAQVDPAIRARALRAGAIAYLGKPIDDAVLHRHLVAALNRRR</sequence>
<protein>
    <submittedName>
        <fullName evidence="4">Response regulator</fullName>
    </submittedName>
</protein>
<reference evidence="4 5" key="1">
    <citation type="submission" date="2024-02" db="EMBL/GenBank/DDBJ databases">
        <title>Complete genome sequence of Pelagibacterium nitratireducens ZH15.</title>
        <authorList>
            <person name="Zhao L.H."/>
        </authorList>
    </citation>
    <scope>NUCLEOTIDE SEQUENCE [LARGE SCALE GENOMIC DNA]</scope>
    <source>
        <strain evidence="4 5">ZH15</strain>
    </source>
</reference>